<dbReference type="Proteomes" id="UP000043763">
    <property type="component" value="Unassembled WGS sequence"/>
</dbReference>
<dbReference type="InterPro" id="IPR015424">
    <property type="entry name" value="PyrdxlP-dep_Trfase"/>
</dbReference>
<evidence type="ECO:0000256" key="4">
    <source>
        <dbReference type="ARBA" id="ARBA00011738"/>
    </source>
</evidence>
<dbReference type="PANTHER" id="PTHR11601:SF34">
    <property type="entry name" value="CYSTEINE DESULFURASE"/>
    <property type="match status" value="1"/>
</dbReference>
<dbReference type="PANTHER" id="PTHR11601">
    <property type="entry name" value="CYSTEINE DESULFURYLASE FAMILY MEMBER"/>
    <property type="match status" value="1"/>
</dbReference>
<dbReference type="PIRSF" id="PIRSF005572">
    <property type="entry name" value="NifS"/>
    <property type="match status" value="1"/>
</dbReference>
<evidence type="ECO:0000256" key="1">
    <source>
        <dbReference type="ARBA" id="ARBA00001933"/>
    </source>
</evidence>
<dbReference type="Gene3D" id="1.10.260.50">
    <property type="match status" value="1"/>
</dbReference>
<feature type="domain" description="Aminotransferase class V" evidence="14">
    <location>
        <begin position="7"/>
        <end position="366"/>
    </location>
</feature>
<dbReference type="FunFam" id="3.40.640.10:FF:000084">
    <property type="entry name" value="IscS-like cysteine desulfurase"/>
    <property type="match status" value="1"/>
</dbReference>
<evidence type="ECO:0000256" key="9">
    <source>
        <dbReference type="ARBA" id="ARBA00023004"/>
    </source>
</evidence>
<evidence type="ECO:0000256" key="8">
    <source>
        <dbReference type="ARBA" id="ARBA00022898"/>
    </source>
</evidence>
<dbReference type="InterPro" id="IPR016454">
    <property type="entry name" value="Cysteine_dSase"/>
</dbReference>
<dbReference type="InterPro" id="IPR015421">
    <property type="entry name" value="PyrdxlP-dep_Trfase_major"/>
</dbReference>
<dbReference type="GO" id="GO:0030170">
    <property type="term" value="F:pyridoxal phosphate binding"/>
    <property type="evidence" value="ECO:0007669"/>
    <property type="project" value="InterPro"/>
</dbReference>
<evidence type="ECO:0000256" key="5">
    <source>
        <dbReference type="ARBA" id="ARBA00012239"/>
    </source>
</evidence>
<dbReference type="GO" id="GO:0046872">
    <property type="term" value="F:metal ion binding"/>
    <property type="evidence" value="ECO:0007669"/>
    <property type="project" value="UniProtKB-KW"/>
</dbReference>
<evidence type="ECO:0000259" key="14">
    <source>
        <dbReference type="Pfam" id="PF00266"/>
    </source>
</evidence>
<evidence type="ECO:0000256" key="3">
    <source>
        <dbReference type="ARBA" id="ARBA00006490"/>
    </source>
</evidence>
<dbReference type="EMBL" id="CVLB01000001">
    <property type="protein sequence ID" value="CRF33620.1"/>
    <property type="molecule type" value="Genomic_DNA"/>
</dbReference>
<dbReference type="InterPro" id="IPR017772">
    <property type="entry name" value="Cys_deSase_NifS_bac/arc"/>
</dbReference>
<dbReference type="GO" id="GO:0031071">
    <property type="term" value="F:cysteine desulfurase activity"/>
    <property type="evidence" value="ECO:0007669"/>
    <property type="project" value="UniProtKB-EC"/>
</dbReference>
<evidence type="ECO:0000313" key="15">
    <source>
        <dbReference type="EMBL" id="CRF33620.1"/>
    </source>
</evidence>
<organism evidence="15 16">
    <name type="scientific">Brachyspira suanatina</name>
    <dbReference type="NCBI Taxonomy" id="381802"/>
    <lineage>
        <taxon>Bacteria</taxon>
        <taxon>Pseudomonadati</taxon>
        <taxon>Spirochaetota</taxon>
        <taxon>Spirochaetia</taxon>
        <taxon>Brachyspirales</taxon>
        <taxon>Brachyspiraceae</taxon>
        <taxon>Brachyspira</taxon>
    </lineage>
</organism>
<keyword evidence="9 13" id="KW-0408">Iron</keyword>
<gene>
    <name evidence="15" type="primary">nifS</name>
    <name evidence="15" type="ORF">BRSU_1562</name>
</gene>
<dbReference type="SUPFAM" id="SSF53383">
    <property type="entry name" value="PLP-dependent transferases"/>
    <property type="match status" value="1"/>
</dbReference>
<keyword evidence="7 13" id="KW-0479">Metal-binding</keyword>
<dbReference type="EC" id="2.8.1.7" evidence="5 13"/>
<evidence type="ECO:0000256" key="6">
    <source>
        <dbReference type="ARBA" id="ARBA00022679"/>
    </source>
</evidence>
<comment type="similarity">
    <text evidence="3 13">Belongs to the class-V pyridoxal-phosphate-dependent aminotransferase family. NifS/IscS subfamily.</text>
</comment>
<protein>
    <recommendedName>
        <fullName evidence="5 13">Cysteine desulfurase</fullName>
        <ecNumber evidence="5 13">2.8.1.7</ecNumber>
    </recommendedName>
    <alternativeName>
        <fullName evidence="13">Nitrogenase metalloclusters biosynthesis protein NifS</fullName>
    </alternativeName>
</protein>
<comment type="function">
    <text evidence="2">Catalyzes the removal of elemental sulfur atoms from cysteine to produce alanine. Seems to participate in the biosynthesis of the nitrogenase metalloclusters by providing the inorganic sulfur required for the Fe-S core formation.</text>
</comment>
<dbReference type="OrthoDB" id="9808002at2"/>
<evidence type="ECO:0000256" key="11">
    <source>
        <dbReference type="ARBA" id="ARBA00050776"/>
    </source>
</evidence>
<reference evidence="16" key="1">
    <citation type="submission" date="2015-04" db="EMBL/GenBank/DDBJ databases">
        <authorList>
            <person name="Mushtaq Mamoona"/>
        </authorList>
    </citation>
    <scope>NUCLEOTIDE SEQUENCE [LARGE SCALE GENOMIC DNA]</scope>
    <source>
        <strain evidence="16">AN4859/03</strain>
    </source>
</reference>
<accession>A0A0G4K7I4</accession>
<evidence type="ECO:0000313" key="16">
    <source>
        <dbReference type="Proteomes" id="UP000043763"/>
    </source>
</evidence>
<dbReference type="InterPro" id="IPR015422">
    <property type="entry name" value="PyrdxlP-dep_Trfase_small"/>
</dbReference>
<dbReference type="InterPro" id="IPR020578">
    <property type="entry name" value="Aminotrans_V_PyrdxlP_BS"/>
</dbReference>
<dbReference type="PROSITE" id="PS00595">
    <property type="entry name" value="AA_TRANSFER_CLASS_5"/>
    <property type="match status" value="1"/>
</dbReference>
<evidence type="ECO:0000256" key="13">
    <source>
        <dbReference type="RuleBase" id="RU364075"/>
    </source>
</evidence>
<dbReference type="Gene3D" id="3.40.640.10">
    <property type="entry name" value="Type I PLP-dependent aspartate aminotransferase-like (Major domain)"/>
    <property type="match status" value="1"/>
</dbReference>
<keyword evidence="10 13" id="KW-0411">Iron-sulfur</keyword>
<comment type="catalytic activity">
    <reaction evidence="11 13">
        <text>(sulfur carrier)-H + L-cysteine = (sulfur carrier)-SH + L-alanine</text>
        <dbReference type="Rhea" id="RHEA:43892"/>
        <dbReference type="Rhea" id="RHEA-COMP:14737"/>
        <dbReference type="Rhea" id="RHEA-COMP:14739"/>
        <dbReference type="ChEBI" id="CHEBI:29917"/>
        <dbReference type="ChEBI" id="CHEBI:35235"/>
        <dbReference type="ChEBI" id="CHEBI:57972"/>
        <dbReference type="ChEBI" id="CHEBI:64428"/>
        <dbReference type="EC" id="2.8.1.7"/>
    </reaction>
</comment>
<dbReference type="RefSeq" id="WP_048594782.1">
    <property type="nucleotide sequence ID" value="NZ_CVLB01000001.1"/>
</dbReference>
<sequence>MEEKKIIYMDNNATTRVYPEVLEAMLPYFKDQYFNPSSMYTPAGAVHKEMEKAREQVADFLGCEPIEVCFVSCGSEGDNMAIRGTIEAYPTKNHIITTKVEHPAVIETCKSLERHGYRVTYLSVDNDGNINIDELKNAINENTAIVSIMYANNETGVIYPIREIGQIVKNAGAVFHVDAVQAAGKLPLNMKDEPYIDMLTIAGHKIHAPKGIGALYIKNGTKLRTVQTGGHQERGRRAGTENVPYIIGLGKAASMVKAELPRFMEHTAKLRDTLEAEVLKRITDVKINGKGANRVSNTANISFKNIEGEAILLLLDGYGICTSSGSACSSGTLEPSPVLQAMGVPFEYAHSSTRFSLSLDNTMEEIMYTADAIEKIVKRLRDISPYRN</sequence>
<name>A0A0G4K7I4_9SPIR</name>
<keyword evidence="8 13" id="KW-0663">Pyridoxal phosphate</keyword>
<evidence type="ECO:0000256" key="12">
    <source>
        <dbReference type="RuleBase" id="RU004504"/>
    </source>
</evidence>
<dbReference type="GO" id="GO:0006520">
    <property type="term" value="P:amino acid metabolic process"/>
    <property type="evidence" value="ECO:0007669"/>
    <property type="project" value="InterPro"/>
</dbReference>
<comment type="cofactor">
    <cofactor evidence="1 12">
        <name>pyridoxal 5'-phosphate</name>
        <dbReference type="ChEBI" id="CHEBI:597326"/>
    </cofactor>
</comment>
<keyword evidence="6 13" id="KW-0808">Transferase</keyword>
<evidence type="ECO:0000256" key="10">
    <source>
        <dbReference type="ARBA" id="ARBA00023014"/>
    </source>
</evidence>
<proteinExistence type="inferred from homology"/>
<comment type="subunit">
    <text evidence="4">Homodimer.</text>
</comment>
<dbReference type="InterPro" id="IPR000192">
    <property type="entry name" value="Aminotrans_V_dom"/>
</dbReference>
<evidence type="ECO:0000256" key="7">
    <source>
        <dbReference type="ARBA" id="ARBA00022723"/>
    </source>
</evidence>
<dbReference type="Pfam" id="PF00266">
    <property type="entry name" value="Aminotran_5"/>
    <property type="match status" value="1"/>
</dbReference>
<keyword evidence="16" id="KW-1185">Reference proteome</keyword>
<dbReference type="AlphaFoldDB" id="A0A0G4K7I4"/>
<evidence type="ECO:0000256" key="2">
    <source>
        <dbReference type="ARBA" id="ARBA00003120"/>
    </source>
</evidence>
<dbReference type="GO" id="GO:0051536">
    <property type="term" value="F:iron-sulfur cluster binding"/>
    <property type="evidence" value="ECO:0007669"/>
    <property type="project" value="UniProtKB-KW"/>
</dbReference>
<dbReference type="Gene3D" id="3.90.1150.10">
    <property type="entry name" value="Aspartate Aminotransferase, domain 1"/>
    <property type="match status" value="1"/>
</dbReference>
<dbReference type="NCBIfam" id="TIGR03402">
    <property type="entry name" value="FeS_nifS"/>
    <property type="match status" value="1"/>
</dbReference>